<keyword evidence="3" id="KW-0813">Transport</keyword>
<gene>
    <name evidence="9" type="ORF">WJX73_003576</name>
</gene>
<evidence type="ECO:0008006" key="11">
    <source>
        <dbReference type="Google" id="ProtNLM"/>
    </source>
</evidence>
<evidence type="ECO:0000256" key="4">
    <source>
        <dbReference type="ARBA" id="ARBA00022692"/>
    </source>
</evidence>
<dbReference type="GO" id="GO:0042907">
    <property type="term" value="F:xanthine transmembrane transporter activity"/>
    <property type="evidence" value="ECO:0007669"/>
    <property type="project" value="TreeGrafter"/>
</dbReference>
<feature type="transmembrane region" description="Helical" evidence="8">
    <location>
        <begin position="255"/>
        <end position="274"/>
    </location>
</feature>
<feature type="transmembrane region" description="Helical" evidence="8">
    <location>
        <begin position="174"/>
        <end position="195"/>
    </location>
</feature>
<evidence type="ECO:0000313" key="9">
    <source>
        <dbReference type="EMBL" id="KAK9809309.1"/>
    </source>
</evidence>
<feature type="transmembrane region" description="Helical" evidence="8">
    <location>
        <begin position="413"/>
        <end position="436"/>
    </location>
</feature>
<feature type="region of interest" description="Disordered" evidence="7">
    <location>
        <begin position="563"/>
        <end position="598"/>
    </location>
</feature>
<sequence>MADTLNAQQWQVAQPDLRAVGLVALAGTLDILIGSYDYSYLFRLRWPYGKAAQNAQRLPQFFGVNEPLPLLLAVILGFQHAAAMVGGIIAGTLTVTVLNPDQAITEYLVGVSLVASGIGTITHVIRFKLFSLRGKTFYYGTGVVSVMGVTTTEVVIGLQVIANDVARGTSWNDAFGKFLGTNLICVWITFCVSWLPTRILRKLFPSWIAGLTVFLVGVNLLGIGMKNWGGGYNCAEGYEELCSGNGTVQLPYGSISYLGLGSVCFLVLLAIEIFGSPFLRNAEIILALLIGYAVAAFVRHDGDKYTNGQAIRSAPAGIFFWLHTFKLGIYPGAILPFLIGYLADAATAIGDLTATEEASFLETHGTPHDERVQGCLLADSINSFLATLATSLPINIFAQNNGIISFTLCASRIAGVCAGLWLILFGVLGNVGAFFTYVPNCVLGGIETFLFGTIAVAGIKVLVEEHLIDRRTRFIVAIAGGVGIGVTIVPNFATAHLWLISDNASAGIRALHDSIILILSTGYVLGWLTAMLLNLIVPAEVDPYEALRQARLRGELPLTALPGMHTAQGEQPTVTPGLSERPSLSEKPGLEAGDPADAEQDAHLRKMIEIEG</sequence>
<feature type="transmembrane region" description="Helical" evidence="8">
    <location>
        <begin position="515"/>
        <end position="537"/>
    </location>
</feature>
<comment type="subcellular location">
    <subcellularLocation>
        <location evidence="1">Membrane</location>
        <topology evidence="1">Multi-pass membrane protein</topology>
    </subcellularLocation>
</comment>
<proteinExistence type="inferred from homology"/>
<dbReference type="GO" id="GO:0005886">
    <property type="term" value="C:plasma membrane"/>
    <property type="evidence" value="ECO:0007669"/>
    <property type="project" value="TreeGrafter"/>
</dbReference>
<evidence type="ECO:0000256" key="2">
    <source>
        <dbReference type="ARBA" id="ARBA00008821"/>
    </source>
</evidence>
<organism evidence="9 10">
    <name type="scientific">Symbiochloris irregularis</name>
    <dbReference type="NCBI Taxonomy" id="706552"/>
    <lineage>
        <taxon>Eukaryota</taxon>
        <taxon>Viridiplantae</taxon>
        <taxon>Chlorophyta</taxon>
        <taxon>core chlorophytes</taxon>
        <taxon>Trebouxiophyceae</taxon>
        <taxon>Trebouxiales</taxon>
        <taxon>Trebouxiaceae</taxon>
        <taxon>Symbiochloris</taxon>
    </lineage>
</organism>
<feature type="transmembrane region" description="Helical" evidence="8">
    <location>
        <begin position="442"/>
        <end position="462"/>
    </location>
</feature>
<feature type="transmembrane region" description="Helical" evidence="8">
    <location>
        <begin position="20"/>
        <end position="41"/>
    </location>
</feature>
<evidence type="ECO:0000256" key="6">
    <source>
        <dbReference type="ARBA" id="ARBA00023136"/>
    </source>
</evidence>
<evidence type="ECO:0000256" key="3">
    <source>
        <dbReference type="ARBA" id="ARBA00022448"/>
    </source>
</evidence>
<evidence type="ECO:0000256" key="5">
    <source>
        <dbReference type="ARBA" id="ARBA00022989"/>
    </source>
</evidence>
<keyword evidence="5 8" id="KW-1133">Transmembrane helix</keyword>
<feature type="transmembrane region" description="Helical" evidence="8">
    <location>
        <begin position="474"/>
        <end position="495"/>
    </location>
</feature>
<dbReference type="Proteomes" id="UP001465755">
    <property type="component" value="Unassembled WGS sequence"/>
</dbReference>
<feature type="transmembrane region" description="Helical" evidence="8">
    <location>
        <begin position="281"/>
        <end position="298"/>
    </location>
</feature>
<protein>
    <recommendedName>
        <fullName evidence="11">Purine permease</fullName>
    </recommendedName>
</protein>
<dbReference type="PANTHER" id="PTHR42810:SF2">
    <property type="entry name" value="PURINE PERMEASE C1399.01C-RELATED"/>
    <property type="match status" value="1"/>
</dbReference>
<evidence type="ECO:0000256" key="7">
    <source>
        <dbReference type="SAM" id="MobiDB-lite"/>
    </source>
</evidence>
<comment type="caution">
    <text evidence="9">The sequence shown here is derived from an EMBL/GenBank/DDBJ whole genome shotgun (WGS) entry which is preliminary data.</text>
</comment>
<evidence type="ECO:0000313" key="10">
    <source>
        <dbReference type="Proteomes" id="UP001465755"/>
    </source>
</evidence>
<evidence type="ECO:0000256" key="8">
    <source>
        <dbReference type="SAM" id="Phobius"/>
    </source>
</evidence>
<reference evidence="9 10" key="1">
    <citation type="journal article" date="2024" name="Nat. Commun.">
        <title>Phylogenomics reveals the evolutionary origins of lichenization in chlorophyte algae.</title>
        <authorList>
            <person name="Puginier C."/>
            <person name="Libourel C."/>
            <person name="Otte J."/>
            <person name="Skaloud P."/>
            <person name="Haon M."/>
            <person name="Grisel S."/>
            <person name="Petersen M."/>
            <person name="Berrin J.G."/>
            <person name="Delaux P.M."/>
            <person name="Dal Grande F."/>
            <person name="Keller J."/>
        </authorList>
    </citation>
    <scope>NUCLEOTIDE SEQUENCE [LARGE SCALE GENOMIC DNA]</scope>
    <source>
        <strain evidence="9 10">SAG 2036</strain>
    </source>
</reference>
<dbReference type="EMBL" id="JALJOQ010000021">
    <property type="protein sequence ID" value="KAK9809309.1"/>
    <property type="molecule type" value="Genomic_DNA"/>
</dbReference>
<comment type="similarity">
    <text evidence="2">Belongs to the nucleobase:cation symporter-2 (NCS2) (TC 2.A.40) family.</text>
</comment>
<feature type="transmembrane region" description="Helical" evidence="8">
    <location>
        <begin position="137"/>
        <end position="162"/>
    </location>
</feature>
<feature type="transmembrane region" description="Helical" evidence="8">
    <location>
        <begin position="207"/>
        <end position="225"/>
    </location>
</feature>
<dbReference type="InterPro" id="IPR006043">
    <property type="entry name" value="NCS2"/>
</dbReference>
<name>A0AAW1PMZ1_9CHLO</name>
<feature type="transmembrane region" description="Helical" evidence="8">
    <location>
        <begin position="318"/>
        <end position="343"/>
    </location>
</feature>
<evidence type="ECO:0000256" key="1">
    <source>
        <dbReference type="ARBA" id="ARBA00004141"/>
    </source>
</evidence>
<dbReference type="Pfam" id="PF00860">
    <property type="entry name" value="Xan_ur_permease"/>
    <property type="match status" value="1"/>
</dbReference>
<dbReference type="AlphaFoldDB" id="A0AAW1PMZ1"/>
<keyword evidence="6 8" id="KW-0472">Membrane</keyword>
<feature type="transmembrane region" description="Helical" evidence="8">
    <location>
        <begin position="70"/>
        <end position="95"/>
    </location>
</feature>
<keyword evidence="4 8" id="KW-0812">Transmembrane</keyword>
<dbReference type="PANTHER" id="PTHR42810">
    <property type="entry name" value="PURINE PERMEASE C1399.01C-RELATED"/>
    <property type="match status" value="1"/>
</dbReference>
<feature type="transmembrane region" description="Helical" evidence="8">
    <location>
        <begin position="107"/>
        <end position="125"/>
    </location>
</feature>
<keyword evidence="10" id="KW-1185">Reference proteome</keyword>
<accession>A0AAW1PMZ1</accession>